<evidence type="ECO:0000256" key="2">
    <source>
        <dbReference type="ARBA" id="ARBA00001968"/>
    </source>
</evidence>
<comment type="function">
    <text evidence="11">Bifunctional enzyme that catalyzes the formation of 4-diphosphocytidyl-2-C-methyl-D-erythritol from CTP and 2-C-methyl-D-erythritol 4-phosphate (MEP) (IspD), and catalyzes the conversion of 4-diphosphocytidyl-2-C-methyl-D-erythritol 2-phosphate (CDP-ME2P) to 2-C-methyl-D-erythritol 2,4-cyclodiphosphate (ME-CPP) with a corresponding release of cytidine 5-monophosphate (CMP) (IspF).</text>
</comment>
<feature type="binding site" evidence="11">
    <location>
        <position position="328"/>
    </location>
    <ligand>
        <name>a divalent metal cation</name>
        <dbReference type="ChEBI" id="CHEBI:60240"/>
    </ligand>
</feature>
<dbReference type="Pfam" id="PF02542">
    <property type="entry name" value="YgbB"/>
    <property type="match status" value="1"/>
</dbReference>
<comment type="pathway">
    <text evidence="11">Isoprenoid biosynthesis; isopentenyl diphosphate biosynthesis via DXP pathway; isopentenyl diphosphate from 1-deoxy-D-xylulose 5-phosphate: step 2/6.</text>
</comment>
<feature type="site" description="Transition state stabilizer" evidence="11">
    <location>
        <position position="73"/>
    </location>
</feature>
<evidence type="ECO:0000256" key="10">
    <source>
        <dbReference type="ARBA" id="ARBA00023268"/>
    </source>
</evidence>
<feature type="binding site" evidence="11">
    <location>
        <position position="294"/>
    </location>
    <ligand>
        <name>a divalent metal cation</name>
        <dbReference type="ChEBI" id="CHEBI:60240"/>
    </ligand>
</feature>
<comment type="similarity">
    <text evidence="11">In the N-terminal section; belongs to the IspD/TarI cytidylyltransferase family. IspD subfamily.</text>
</comment>
<comment type="catalytic activity">
    <reaction evidence="11">
        <text>2-C-methyl-D-erythritol 4-phosphate + CTP + H(+) = 4-CDP-2-C-methyl-D-erythritol + diphosphate</text>
        <dbReference type="Rhea" id="RHEA:13429"/>
        <dbReference type="ChEBI" id="CHEBI:15378"/>
        <dbReference type="ChEBI" id="CHEBI:33019"/>
        <dbReference type="ChEBI" id="CHEBI:37563"/>
        <dbReference type="ChEBI" id="CHEBI:57823"/>
        <dbReference type="ChEBI" id="CHEBI:58262"/>
        <dbReference type="EC" id="2.7.7.60"/>
    </reaction>
</comment>
<dbReference type="HAMAP" id="MF_01520">
    <property type="entry name" value="IspDF"/>
    <property type="match status" value="1"/>
</dbReference>
<feature type="region of interest" description="2-C-methyl-D-erythritol 2,4-cyclodiphosphate synthase" evidence="11">
    <location>
        <begin position="288"/>
        <end position="444"/>
    </location>
</feature>
<evidence type="ECO:0000256" key="1">
    <source>
        <dbReference type="ARBA" id="ARBA00000200"/>
    </source>
</evidence>
<evidence type="ECO:0000313" key="15">
    <source>
        <dbReference type="Proteomes" id="UP000182284"/>
    </source>
</evidence>
<dbReference type="HAMAP" id="MF_00107">
    <property type="entry name" value="IspF"/>
    <property type="match status" value="1"/>
</dbReference>
<proteinExistence type="inferred from homology"/>
<evidence type="ECO:0000256" key="5">
    <source>
        <dbReference type="ARBA" id="ARBA00022679"/>
    </source>
</evidence>
<dbReference type="SUPFAM" id="SSF69765">
    <property type="entry name" value="IpsF-like"/>
    <property type="match status" value="1"/>
</dbReference>
<keyword evidence="8 11" id="KW-0414">Isoprene biosynthesis</keyword>
<feature type="binding site" evidence="11">
    <location>
        <begin position="294"/>
        <end position="296"/>
    </location>
    <ligand>
        <name>4-CDP-2-C-methyl-D-erythritol 2-phosphate</name>
        <dbReference type="ChEBI" id="CHEBI:57919"/>
    </ligand>
</feature>
<evidence type="ECO:0000256" key="6">
    <source>
        <dbReference type="ARBA" id="ARBA00022695"/>
    </source>
</evidence>
<keyword evidence="5 11" id="KW-0808">Transferase</keyword>
<dbReference type="Gene3D" id="3.90.550.10">
    <property type="entry name" value="Spore Coat Polysaccharide Biosynthesis Protein SpsA, Chain A"/>
    <property type="match status" value="1"/>
</dbReference>
<evidence type="ECO:0000256" key="4">
    <source>
        <dbReference type="ARBA" id="ARBA00008480"/>
    </source>
</evidence>
<feature type="domain" description="2-C-methyl-D-erythritol 2,4-cyclodiphosphate synthase" evidence="13">
    <location>
        <begin position="287"/>
        <end position="440"/>
    </location>
</feature>
<reference evidence="14 15" key="1">
    <citation type="submission" date="2016-10" db="EMBL/GenBank/DDBJ databases">
        <authorList>
            <person name="de Groot N.N."/>
        </authorList>
    </citation>
    <scope>NUCLEOTIDE SEQUENCE [LARGE SCALE GENOMIC DNA]</scope>
    <source>
        <strain evidence="14 15">DSM 27375</strain>
    </source>
</reference>
<feature type="site" description="Positions MEP for the nucleophilic attack" evidence="11">
    <location>
        <position position="254"/>
    </location>
</feature>
<dbReference type="GO" id="GO:0050518">
    <property type="term" value="F:2-C-methyl-D-erythritol 4-phosphate cytidylyltransferase activity"/>
    <property type="evidence" value="ECO:0007669"/>
    <property type="project" value="UniProtKB-UniRule"/>
</dbReference>
<feature type="binding site" evidence="11">
    <location>
        <begin position="320"/>
        <end position="321"/>
    </location>
    <ligand>
        <name>4-CDP-2-C-methyl-D-erythritol 2-phosphate</name>
        <dbReference type="ChEBI" id="CHEBI:57919"/>
    </ligand>
</feature>
<dbReference type="EC" id="2.7.7.60" evidence="11"/>
<dbReference type="GO" id="GO:0008685">
    <property type="term" value="F:2-C-methyl-D-erythritol 2,4-cyclodiphosphate synthase activity"/>
    <property type="evidence" value="ECO:0007669"/>
    <property type="project" value="UniProtKB-UniRule"/>
</dbReference>
<evidence type="ECO:0000259" key="13">
    <source>
        <dbReference type="Pfam" id="PF02542"/>
    </source>
</evidence>
<feature type="binding site" evidence="11">
    <location>
        <begin position="342"/>
        <end position="344"/>
    </location>
    <ligand>
        <name>4-CDP-2-C-methyl-D-erythritol 2-phosphate</name>
        <dbReference type="ChEBI" id="CHEBI:57919"/>
    </ligand>
</feature>
<dbReference type="NCBIfam" id="NF006899">
    <property type="entry name" value="PRK09382.1"/>
    <property type="match status" value="1"/>
</dbReference>
<evidence type="ECO:0000256" key="9">
    <source>
        <dbReference type="ARBA" id="ARBA00023239"/>
    </source>
</evidence>
<feature type="binding site" evidence="11">
    <location>
        <position position="425"/>
    </location>
    <ligand>
        <name>4-CDP-2-C-methyl-D-erythritol 2-phosphate</name>
        <dbReference type="ChEBI" id="CHEBI:57919"/>
    </ligand>
</feature>
<dbReference type="EMBL" id="FNBL01000001">
    <property type="protein sequence ID" value="SDE79629.1"/>
    <property type="molecule type" value="Genomic_DNA"/>
</dbReference>
<dbReference type="GO" id="GO:0046872">
    <property type="term" value="F:metal ion binding"/>
    <property type="evidence" value="ECO:0007669"/>
    <property type="project" value="UniProtKB-KW"/>
</dbReference>
<dbReference type="PROSITE" id="PS01350">
    <property type="entry name" value="ISPF"/>
    <property type="match status" value="1"/>
</dbReference>
<dbReference type="InterPro" id="IPR036571">
    <property type="entry name" value="MECDP_synthase_sf"/>
</dbReference>
<feature type="site" description="Transition state stabilizer" evidence="11">
    <location>
        <position position="419"/>
    </location>
</feature>
<dbReference type="CDD" id="cd02516">
    <property type="entry name" value="CDP-ME_synthetase"/>
    <property type="match status" value="1"/>
</dbReference>
<dbReference type="Pfam" id="PF01128">
    <property type="entry name" value="IspD"/>
    <property type="match status" value="1"/>
</dbReference>
<evidence type="ECO:0000256" key="7">
    <source>
        <dbReference type="ARBA" id="ARBA00022723"/>
    </source>
</evidence>
<evidence type="ECO:0000256" key="3">
    <source>
        <dbReference type="ARBA" id="ARBA00004709"/>
    </source>
</evidence>
<keyword evidence="9 11" id="KW-0456">Lyase</keyword>
<comment type="similarity">
    <text evidence="11">In the C-terminal section; belongs to the IspF family.</text>
</comment>
<dbReference type="PANTHER" id="PTHR43181:SF1">
    <property type="entry name" value="2-C-METHYL-D-ERYTHRITOL 2,4-CYCLODIPHOSPHATE SYNTHASE, CHLOROPLASTIC"/>
    <property type="match status" value="1"/>
</dbReference>
<dbReference type="UniPathway" id="UPA00056">
    <property type="reaction ID" value="UER00093"/>
</dbReference>
<keyword evidence="10 11" id="KW-0511">Multifunctional enzyme</keyword>
<dbReference type="InterPro" id="IPR003526">
    <property type="entry name" value="MECDP_synthase"/>
</dbReference>
<feature type="region of interest" description="2-C-methyl-D-erythritol 4-phosphate cytidylyltransferase" evidence="11">
    <location>
        <begin position="1"/>
        <end position="287"/>
    </location>
</feature>
<dbReference type="GO" id="GO:0016114">
    <property type="term" value="P:terpenoid biosynthetic process"/>
    <property type="evidence" value="ECO:0007669"/>
    <property type="project" value="InterPro"/>
</dbReference>
<dbReference type="InterPro" id="IPR026596">
    <property type="entry name" value="IspD/F"/>
</dbReference>
<comment type="caution">
    <text evidence="11">Lacks conserved residue(s) required for the propagation of feature annotation.</text>
</comment>
<comment type="similarity">
    <text evidence="4 12">Belongs to the IspF family.</text>
</comment>
<feature type="site" description="Transition state stabilizer" evidence="11">
    <location>
        <position position="320"/>
    </location>
</feature>
<name>A0A1G7FUS0_9RHOB</name>
<comment type="pathway">
    <text evidence="3 11">Isoprenoid biosynthesis; isopentenyl diphosphate biosynthesis via DXP pathway; isopentenyl diphosphate from 1-deoxy-D-xylulose 5-phosphate: step 4/6.</text>
</comment>
<accession>A0A1G7FUS0</accession>
<dbReference type="NCBIfam" id="TIGR00151">
    <property type="entry name" value="ispF"/>
    <property type="match status" value="1"/>
</dbReference>
<comment type="cofactor">
    <cofactor evidence="2 11">
        <name>a divalent metal cation</name>
        <dbReference type="ChEBI" id="CHEBI:60240"/>
    </cofactor>
</comment>
<protein>
    <recommendedName>
        <fullName evidence="11">Bifunctional enzyme IspD/IspF</fullName>
    </recommendedName>
    <domain>
        <recommendedName>
            <fullName evidence="11">2-C-methyl-D-erythritol 4-phosphate cytidylyltransferase</fullName>
            <ecNumber evidence="11">2.7.7.60</ecNumber>
        </recommendedName>
        <alternativeName>
            <fullName evidence="11">4-diphosphocytidyl-2C-methyl-D-erythritol synthase</fullName>
        </alternativeName>
        <alternativeName>
            <fullName evidence="11">MEP cytidylyltransferase</fullName>
            <shortName evidence="11">MCT</shortName>
        </alternativeName>
    </domain>
    <domain>
        <recommendedName>
            <fullName evidence="11">2-C-methyl-D-erythritol 2,4-cyclodiphosphate synthase</fullName>
            <shortName evidence="11">MECDP-synthase</shortName>
            <shortName evidence="11">MECPP-synthase</shortName>
            <shortName evidence="11">MECPS</shortName>
            <ecNumber evidence="11">4.6.1.12</ecNumber>
        </recommendedName>
    </domain>
</protein>
<dbReference type="InterPro" id="IPR018294">
    <property type="entry name" value="ISPD_synthase_CS"/>
</dbReference>
<gene>
    <name evidence="11" type="primary">ispDF</name>
    <name evidence="14" type="ORF">SAMN04488117_101252</name>
</gene>
<comment type="catalytic activity">
    <reaction evidence="1 11 12">
        <text>4-CDP-2-C-methyl-D-erythritol 2-phosphate = 2-C-methyl-D-erythritol 2,4-cyclic diphosphate + CMP</text>
        <dbReference type="Rhea" id="RHEA:23864"/>
        <dbReference type="ChEBI" id="CHEBI:57919"/>
        <dbReference type="ChEBI" id="CHEBI:58483"/>
        <dbReference type="ChEBI" id="CHEBI:60377"/>
        <dbReference type="EC" id="4.6.1.12"/>
    </reaction>
</comment>
<keyword evidence="7 11" id="KW-0479">Metal-binding</keyword>
<organism evidence="14 15">
    <name type="scientific">Celeribacter baekdonensis</name>
    <dbReference type="NCBI Taxonomy" id="875171"/>
    <lineage>
        <taxon>Bacteria</taxon>
        <taxon>Pseudomonadati</taxon>
        <taxon>Pseudomonadota</taxon>
        <taxon>Alphaproteobacteria</taxon>
        <taxon>Rhodobacterales</taxon>
        <taxon>Roseobacteraceae</taxon>
        <taxon>Celeribacter</taxon>
    </lineage>
</organism>
<dbReference type="GO" id="GO:0019288">
    <property type="term" value="P:isopentenyl diphosphate biosynthetic process, methylerythritol 4-phosphate pathway"/>
    <property type="evidence" value="ECO:0007669"/>
    <property type="project" value="UniProtKB-UniRule"/>
</dbReference>
<dbReference type="Proteomes" id="UP000182284">
    <property type="component" value="Unassembled WGS sequence"/>
</dbReference>
<dbReference type="PANTHER" id="PTHR43181">
    <property type="entry name" value="2-C-METHYL-D-ERYTHRITOL 2,4-CYCLODIPHOSPHATE SYNTHASE, CHLOROPLASTIC"/>
    <property type="match status" value="1"/>
</dbReference>
<dbReference type="CDD" id="cd00554">
    <property type="entry name" value="MECDP_synthase"/>
    <property type="match status" value="1"/>
</dbReference>
<feature type="site" description="Transition state stabilizer" evidence="11">
    <location>
        <position position="66"/>
    </location>
</feature>
<dbReference type="SUPFAM" id="SSF53448">
    <property type="entry name" value="Nucleotide-diphospho-sugar transferases"/>
    <property type="match status" value="1"/>
</dbReference>
<dbReference type="InterPro" id="IPR029044">
    <property type="entry name" value="Nucleotide-diphossugar_trans"/>
</dbReference>
<dbReference type="InterPro" id="IPR034683">
    <property type="entry name" value="IspD/TarI"/>
</dbReference>
<evidence type="ECO:0000256" key="12">
    <source>
        <dbReference type="RuleBase" id="RU004395"/>
    </source>
</evidence>
<evidence type="ECO:0000313" key="14">
    <source>
        <dbReference type="EMBL" id="SDE79629.1"/>
    </source>
</evidence>
<evidence type="ECO:0000256" key="11">
    <source>
        <dbReference type="HAMAP-Rule" id="MF_01520"/>
    </source>
</evidence>
<feature type="binding site" evidence="11">
    <location>
        <position position="428"/>
    </location>
    <ligand>
        <name>4-CDP-2-C-methyl-D-erythritol 2-phosphate</name>
        <dbReference type="ChEBI" id="CHEBI:57919"/>
    </ligand>
</feature>
<feature type="binding site" evidence="11">
    <location>
        <position position="296"/>
    </location>
    <ligand>
        <name>a divalent metal cation</name>
        <dbReference type="ChEBI" id="CHEBI:60240"/>
    </ligand>
</feature>
<dbReference type="PROSITE" id="PS01295">
    <property type="entry name" value="ISPD"/>
    <property type="match status" value="1"/>
</dbReference>
<dbReference type="AlphaFoldDB" id="A0A1G7FUS0"/>
<sequence>MCESQRNEGKKSAKTGYRIKFNHTGSENSAIARLSVTDYPNRMTDRITRRPTKRAALIVAAGRGTRAGGALPKQWQAVGHARVIDHAVAAFRDLVDVIMVVHHPDDLSLAQTLEKVDLVPGAARRSDSVKAGLTALNGQGVDQVLIHDAARALVPHQVIQAVIAALDAGSSGAAPALAVTDALWVGAEHESGTIVEGTRERAGLFRAQTPQGFGFDAILRAHQAHSGEAADDVEVARKAGMDVTITEGSEDNFKITHPEDFTRAERLLAAREAAHRAGQKETQGMEFRLGNGYDVHRFGAGDHVWLCGVKLPHGRSLQGHSDADVGMHALTDAIYGALAEGDIGQHFPPTDPQWKGAESHIFLRHAIKLARDKGYEMMNCDVTLVCERPKIGPHAQAMRLALAEIMDIAMDKVSVKATTSERLGFTGREEGIAALATAALIKQR</sequence>
<feature type="binding site" evidence="11">
    <location>
        <begin position="418"/>
        <end position="421"/>
    </location>
    <ligand>
        <name>4-CDP-2-C-methyl-D-erythritol 2-phosphate</name>
        <dbReference type="ChEBI" id="CHEBI:57919"/>
    </ligand>
</feature>
<feature type="site" description="Positions MEP for the nucleophilic attack" evidence="11">
    <location>
        <position position="201"/>
    </location>
</feature>
<keyword evidence="6 11" id="KW-0548">Nucleotidyltransferase</keyword>
<dbReference type="EC" id="4.6.1.12" evidence="11"/>
<evidence type="ECO:0000256" key="8">
    <source>
        <dbReference type="ARBA" id="ARBA00023229"/>
    </source>
</evidence>
<dbReference type="InterPro" id="IPR020555">
    <property type="entry name" value="MECDP_synthase_CS"/>
</dbReference>
<dbReference type="Gene3D" id="3.30.1330.50">
    <property type="entry name" value="2-C-methyl-D-erythritol 2,4-cyclodiphosphate synthase"/>
    <property type="match status" value="1"/>
</dbReference>